<dbReference type="AlphaFoldDB" id="W8T6Z9"/>
<evidence type="ECO:0000313" key="26">
    <source>
        <dbReference type="Proteomes" id="UP000019591"/>
    </source>
</evidence>
<evidence type="ECO:0000256" key="14">
    <source>
        <dbReference type="ARBA" id="ARBA00023098"/>
    </source>
</evidence>
<evidence type="ECO:0000256" key="11">
    <source>
        <dbReference type="ARBA" id="ARBA00022692"/>
    </source>
</evidence>
<evidence type="ECO:0000256" key="6">
    <source>
        <dbReference type="ARBA" id="ARBA00012487"/>
    </source>
</evidence>
<feature type="transmembrane region" description="Helical" evidence="24">
    <location>
        <begin position="171"/>
        <end position="190"/>
    </location>
</feature>
<dbReference type="KEGG" id="eac:EAL2_c13300"/>
<evidence type="ECO:0000256" key="17">
    <source>
        <dbReference type="ARBA" id="ARBA00023264"/>
    </source>
</evidence>
<gene>
    <name evidence="25" type="primary">cdsA</name>
    <name evidence="25" type="ORF">EAL2_c13300</name>
</gene>
<dbReference type="OrthoDB" id="9799199at2"/>
<feature type="transmembrane region" description="Helical" evidence="24">
    <location>
        <begin position="12"/>
        <end position="39"/>
    </location>
</feature>
<comment type="pathway">
    <text evidence="4">Lipid metabolism.</text>
</comment>
<name>W8T6Z9_PEPAC</name>
<evidence type="ECO:0000256" key="20">
    <source>
        <dbReference type="ARBA" id="ARBA00032253"/>
    </source>
</evidence>
<dbReference type="GO" id="GO:0004605">
    <property type="term" value="F:phosphatidate cytidylyltransferase activity"/>
    <property type="evidence" value="ECO:0007669"/>
    <property type="project" value="UniProtKB-EC"/>
</dbReference>
<dbReference type="EC" id="2.7.7.41" evidence="6"/>
<comment type="similarity">
    <text evidence="5">Belongs to the CDS family.</text>
</comment>
<evidence type="ECO:0000256" key="22">
    <source>
        <dbReference type="ARBA" id="ARBA00032743"/>
    </source>
</evidence>
<sequence>MLQRILSSLLLLPLLFFVAIKGGLYLSVSVAIVSLLALFEFYNAFKHHNTNPIKLFGYLMSAIFFFSLHYKVDILYLNAAVFLFLFLSTVPMIFGKIGFMDILITFFGTIYISGALGHIIITRQELGSDILWFIFIAAWITDTFAYFSGYFFGRHKLIPKISPKKTVEGSIGGTIGSIAVCAAYGHFVGLGLLDSVAIGALGSVVAQLGDLFASSIKRYIGIRDYGHIIPGHGGILDRFDSILFTAPFVYYYASIFIK</sequence>
<keyword evidence="11 24" id="KW-0812">Transmembrane</keyword>
<evidence type="ECO:0000256" key="3">
    <source>
        <dbReference type="ARBA" id="ARBA00005119"/>
    </source>
</evidence>
<evidence type="ECO:0000256" key="5">
    <source>
        <dbReference type="ARBA" id="ARBA00010185"/>
    </source>
</evidence>
<evidence type="ECO:0000256" key="7">
    <source>
        <dbReference type="ARBA" id="ARBA00019373"/>
    </source>
</evidence>
<feature type="transmembrane region" description="Helical" evidence="24">
    <location>
        <begin position="74"/>
        <end position="95"/>
    </location>
</feature>
<evidence type="ECO:0000256" key="2">
    <source>
        <dbReference type="ARBA" id="ARBA00004651"/>
    </source>
</evidence>
<feature type="transmembrane region" description="Helical" evidence="24">
    <location>
        <begin position="51"/>
        <end position="68"/>
    </location>
</feature>
<keyword evidence="16" id="KW-0594">Phospholipid biosynthesis</keyword>
<keyword evidence="8" id="KW-1003">Cell membrane</keyword>
<dbReference type="GO" id="GO:0005886">
    <property type="term" value="C:plasma membrane"/>
    <property type="evidence" value="ECO:0007669"/>
    <property type="project" value="UniProtKB-SubCell"/>
</dbReference>
<evidence type="ECO:0000313" key="25">
    <source>
        <dbReference type="EMBL" id="AHM56625.1"/>
    </source>
</evidence>
<keyword evidence="14" id="KW-0443">Lipid metabolism</keyword>
<keyword evidence="13 24" id="KW-1133">Transmembrane helix</keyword>
<dbReference type="HOGENOM" id="CLU_037294_2_1_9"/>
<dbReference type="Pfam" id="PF01148">
    <property type="entry name" value="CTP_transf_1"/>
    <property type="match status" value="1"/>
</dbReference>
<comment type="pathway">
    <text evidence="3">Phospholipid metabolism; CDP-diacylglycerol biosynthesis; CDP-diacylglycerol from sn-glycerol 3-phosphate: step 3/3.</text>
</comment>
<keyword evidence="12 25" id="KW-0548">Nucleotidyltransferase</keyword>
<evidence type="ECO:0000256" key="8">
    <source>
        <dbReference type="ARBA" id="ARBA00022475"/>
    </source>
</evidence>
<reference evidence="25 26" key="1">
    <citation type="journal article" date="2014" name="Genome Announc.">
        <title>Complete Genome Sequence of Amino Acid-Utilizing Eubacterium acidaminophilum al-2 (DSM 3953).</title>
        <authorList>
            <person name="Poehlein A."/>
            <person name="Andreesen J.R."/>
            <person name="Daniel R."/>
        </authorList>
    </citation>
    <scope>NUCLEOTIDE SEQUENCE [LARGE SCALE GENOMIC DNA]</scope>
    <source>
        <strain evidence="25 26">DSM 3953</strain>
    </source>
</reference>
<evidence type="ECO:0000256" key="24">
    <source>
        <dbReference type="SAM" id="Phobius"/>
    </source>
</evidence>
<keyword evidence="9" id="KW-0444">Lipid biosynthesis</keyword>
<keyword evidence="15 24" id="KW-0472">Membrane</keyword>
<dbReference type="PANTHER" id="PTHR46382:SF1">
    <property type="entry name" value="PHOSPHATIDATE CYTIDYLYLTRANSFERASE"/>
    <property type="match status" value="1"/>
</dbReference>
<comment type="subcellular location">
    <subcellularLocation>
        <location evidence="2">Cell membrane</location>
        <topology evidence="2">Multi-pass membrane protein</topology>
    </subcellularLocation>
</comment>
<evidence type="ECO:0000256" key="4">
    <source>
        <dbReference type="ARBA" id="ARBA00005189"/>
    </source>
</evidence>
<comment type="catalytic activity">
    <reaction evidence="1">
        <text>a 1,2-diacyl-sn-glycero-3-phosphate + CTP + H(+) = a CDP-1,2-diacyl-sn-glycerol + diphosphate</text>
        <dbReference type="Rhea" id="RHEA:16229"/>
        <dbReference type="ChEBI" id="CHEBI:15378"/>
        <dbReference type="ChEBI" id="CHEBI:33019"/>
        <dbReference type="ChEBI" id="CHEBI:37563"/>
        <dbReference type="ChEBI" id="CHEBI:58332"/>
        <dbReference type="ChEBI" id="CHEBI:58608"/>
        <dbReference type="EC" id="2.7.7.41"/>
    </reaction>
</comment>
<organism evidence="25 26">
    <name type="scientific">Peptoclostridium acidaminophilum DSM 3953</name>
    <dbReference type="NCBI Taxonomy" id="1286171"/>
    <lineage>
        <taxon>Bacteria</taxon>
        <taxon>Bacillati</taxon>
        <taxon>Bacillota</taxon>
        <taxon>Clostridia</taxon>
        <taxon>Peptostreptococcales</taxon>
        <taxon>Peptoclostridiaceae</taxon>
        <taxon>Peptoclostridium</taxon>
    </lineage>
</organism>
<evidence type="ECO:0000256" key="9">
    <source>
        <dbReference type="ARBA" id="ARBA00022516"/>
    </source>
</evidence>
<keyword evidence="26" id="KW-1185">Reference proteome</keyword>
<dbReference type="GO" id="GO:0016024">
    <property type="term" value="P:CDP-diacylglycerol biosynthetic process"/>
    <property type="evidence" value="ECO:0007669"/>
    <property type="project" value="TreeGrafter"/>
</dbReference>
<evidence type="ECO:0000256" key="16">
    <source>
        <dbReference type="ARBA" id="ARBA00023209"/>
    </source>
</evidence>
<dbReference type="EMBL" id="CP007452">
    <property type="protein sequence ID" value="AHM56625.1"/>
    <property type="molecule type" value="Genomic_DNA"/>
</dbReference>
<evidence type="ECO:0000256" key="18">
    <source>
        <dbReference type="ARBA" id="ARBA00029893"/>
    </source>
</evidence>
<accession>W8T6Z9</accession>
<feature type="transmembrane region" description="Helical" evidence="24">
    <location>
        <begin position="102"/>
        <end position="124"/>
    </location>
</feature>
<dbReference type="RefSeq" id="WP_025435610.1">
    <property type="nucleotide sequence ID" value="NZ_CP007452.1"/>
</dbReference>
<evidence type="ECO:0000256" key="1">
    <source>
        <dbReference type="ARBA" id="ARBA00001698"/>
    </source>
</evidence>
<evidence type="ECO:0000256" key="12">
    <source>
        <dbReference type="ARBA" id="ARBA00022695"/>
    </source>
</evidence>
<feature type="transmembrane region" description="Helical" evidence="24">
    <location>
        <begin position="130"/>
        <end position="151"/>
    </location>
</feature>
<dbReference type="Proteomes" id="UP000019591">
    <property type="component" value="Chromosome"/>
</dbReference>
<evidence type="ECO:0000256" key="13">
    <source>
        <dbReference type="ARBA" id="ARBA00022989"/>
    </source>
</evidence>
<keyword evidence="17" id="KW-1208">Phospholipid metabolism</keyword>
<dbReference type="STRING" id="1286171.EAL2_c13300"/>
<evidence type="ECO:0000256" key="15">
    <source>
        <dbReference type="ARBA" id="ARBA00023136"/>
    </source>
</evidence>
<dbReference type="PANTHER" id="PTHR46382">
    <property type="entry name" value="PHOSPHATIDATE CYTIDYLYLTRANSFERASE"/>
    <property type="match status" value="1"/>
</dbReference>
<dbReference type="eggNOG" id="COG4589">
    <property type="taxonomic scope" value="Bacteria"/>
</dbReference>
<evidence type="ECO:0000256" key="10">
    <source>
        <dbReference type="ARBA" id="ARBA00022679"/>
    </source>
</evidence>
<evidence type="ECO:0000256" key="23">
    <source>
        <dbReference type="ARBA" id="ARBA00033406"/>
    </source>
</evidence>
<evidence type="ECO:0000256" key="19">
    <source>
        <dbReference type="ARBA" id="ARBA00031825"/>
    </source>
</evidence>
<dbReference type="PATRIC" id="fig|1286171.3.peg.1280"/>
<proteinExistence type="inferred from homology"/>
<protein>
    <recommendedName>
        <fullName evidence="7">Phosphatidate cytidylyltransferase</fullName>
        <ecNumber evidence="6">2.7.7.41</ecNumber>
    </recommendedName>
    <alternativeName>
        <fullName evidence="20">CDP-DAG synthase</fullName>
    </alternativeName>
    <alternativeName>
        <fullName evidence="22">CDP-DG synthase</fullName>
    </alternativeName>
    <alternativeName>
        <fullName evidence="18">CDP-diacylglycerol synthase</fullName>
    </alternativeName>
    <alternativeName>
        <fullName evidence="21">CDP-diglyceride pyrophosphorylase</fullName>
    </alternativeName>
    <alternativeName>
        <fullName evidence="23">CDP-diglyceride synthase</fullName>
    </alternativeName>
    <alternativeName>
        <fullName evidence="19">CTP:phosphatidate cytidylyltransferase</fullName>
    </alternativeName>
</protein>
<keyword evidence="10 25" id="KW-0808">Transferase</keyword>
<evidence type="ECO:0000256" key="21">
    <source>
        <dbReference type="ARBA" id="ARBA00032396"/>
    </source>
</evidence>